<dbReference type="PANTHER" id="PTHR34138">
    <property type="entry name" value="CELL SHAPE-DETERMINING PROTEIN MREC"/>
    <property type="match status" value="1"/>
</dbReference>
<dbReference type="NCBIfam" id="TIGR00219">
    <property type="entry name" value="mreC"/>
    <property type="match status" value="1"/>
</dbReference>
<dbReference type="EMBL" id="SPIA01000004">
    <property type="protein sequence ID" value="TFH67198.1"/>
    <property type="molecule type" value="Genomic_DNA"/>
</dbReference>
<dbReference type="AlphaFoldDB" id="A0A4Y8UFM6"/>
<dbReference type="InterPro" id="IPR042175">
    <property type="entry name" value="Cell/Rod_MreC_2"/>
</dbReference>
<dbReference type="GO" id="GO:0008360">
    <property type="term" value="P:regulation of cell shape"/>
    <property type="evidence" value="ECO:0007669"/>
    <property type="project" value="UniProtKB-KW"/>
</dbReference>
<dbReference type="GO" id="GO:0005886">
    <property type="term" value="C:plasma membrane"/>
    <property type="evidence" value="ECO:0007669"/>
    <property type="project" value="TreeGrafter"/>
</dbReference>
<name>A0A4Y8UFM6_9GAMM</name>
<protein>
    <recommendedName>
        <fullName evidence="2 5">Cell shape-determining protein MreC</fullName>
    </recommendedName>
    <alternativeName>
        <fullName evidence="4 5">Cell shape protein MreC</fullName>
    </alternativeName>
</protein>
<evidence type="ECO:0000256" key="1">
    <source>
        <dbReference type="ARBA" id="ARBA00009369"/>
    </source>
</evidence>
<dbReference type="Pfam" id="PF04085">
    <property type="entry name" value="MreC"/>
    <property type="match status" value="1"/>
</dbReference>
<dbReference type="PIRSF" id="PIRSF038471">
    <property type="entry name" value="MreC"/>
    <property type="match status" value="1"/>
</dbReference>
<dbReference type="InterPro" id="IPR042177">
    <property type="entry name" value="Cell/Rod_1"/>
</dbReference>
<evidence type="ECO:0000256" key="5">
    <source>
        <dbReference type="PIRNR" id="PIRNR038471"/>
    </source>
</evidence>
<accession>A0A4Y8UFM6</accession>
<comment type="function">
    <text evidence="5">Involved in formation and maintenance of cell shape.</text>
</comment>
<comment type="similarity">
    <text evidence="1 5">Belongs to the MreC family.</text>
</comment>
<dbReference type="Gene3D" id="2.40.10.340">
    <property type="entry name" value="Rod shape-determining protein MreC, domain 1"/>
    <property type="match status" value="1"/>
</dbReference>
<gene>
    <name evidence="7" type="primary">mreC</name>
    <name evidence="7" type="ORF">E3W66_09235</name>
</gene>
<evidence type="ECO:0000256" key="2">
    <source>
        <dbReference type="ARBA" id="ARBA00013855"/>
    </source>
</evidence>
<comment type="caution">
    <text evidence="7">The sequence shown here is derived from an EMBL/GenBank/DDBJ whole genome shotgun (WGS) entry which is preliminary data.</text>
</comment>
<dbReference type="InterPro" id="IPR007221">
    <property type="entry name" value="MreC"/>
</dbReference>
<keyword evidence="8" id="KW-1185">Reference proteome</keyword>
<dbReference type="PANTHER" id="PTHR34138:SF1">
    <property type="entry name" value="CELL SHAPE-DETERMINING PROTEIN MREC"/>
    <property type="match status" value="1"/>
</dbReference>
<organism evidence="7 8">
    <name type="scientific">Gammaproteobacteria bacterium LSUCC0057</name>
    <dbReference type="NCBI Taxonomy" id="2559237"/>
    <lineage>
        <taxon>Bacteria</taxon>
        <taxon>Pseudomonadati</taxon>
        <taxon>Pseudomonadota</taxon>
        <taxon>Gammaproteobacteria</taxon>
        <taxon>Cellvibrionales</taxon>
        <taxon>Porticoccaceae</taxon>
        <taxon>SAR92 clade</taxon>
    </lineage>
</organism>
<proteinExistence type="inferred from homology"/>
<reference evidence="7 8" key="1">
    <citation type="submission" date="2019-03" db="EMBL/GenBank/DDBJ databases">
        <title>Draft genome of Gammaproteobacteria bacterium LSUCC0057, a member of the SAR92 clade.</title>
        <authorList>
            <person name="Lanclos V.C."/>
            <person name="Doiron C."/>
            <person name="Henson M.W."/>
            <person name="Thrash J.C."/>
        </authorList>
    </citation>
    <scope>NUCLEOTIDE SEQUENCE [LARGE SCALE GENOMIC DNA]</scope>
    <source>
        <strain evidence="7 8">LSUCC0057</strain>
    </source>
</reference>
<evidence type="ECO:0000256" key="4">
    <source>
        <dbReference type="ARBA" id="ARBA00032089"/>
    </source>
</evidence>
<dbReference type="Gene3D" id="2.40.10.350">
    <property type="entry name" value="Rod shape-determining protein MreC, domain 2"/>
    <property type="match status" value="1"/>
</dbReference>
<dbReference type="OrthoDB" id="9808025at2"/>
<feature type="domain" description="Rod shape-determining protein MreC beta-barrel core" evidence="6">
    <location>
        <begin position="123"/>
        <end position="269"/>
    </location>
</feature>
<sequence>MSTDFPSNSRLFKRLIAVVLLAVLLAIADRHTTWLQPLKATAQSATAPLAWVANLPAVFARWGESQLRPRDSYQQELQQLEQELLIYRGKLQQGVELAAENSRLRALLNASEVLAQSLLISEVVGISANPYHHTLVINRGSDDGVTVGQPVIDADGLIGQVVAVREQASTVLAITDASHALPVRLLRNGVRSIAEGTGDSNRLRLRYLSTTTDIVVGDELVTSGLGERFPAGYPVGLVVSIERLKGRDFLEVEVRPAASIDRSHYLLLLFNERNNSAAVR</sequence>
<evidence type="ECO:0000313" key="7">
    <source>
        <dbReference type="EMBL" id="TFH67198.1"/>
    </source>
</evidence>
<keyword evidence="3 5" id="KW-0133">Cell shape</keyword>
<dbReference type="InterPro" id="IPR055342">
    <property type="entry name" value="MreC_beta-barrel_core"/>
</dbReference>
<evidence type="ECO:0000256" key="3">
    <source>
        <dbReference type="ARBA" id="ARBA00022960"/>
    </source>
</evidence>
<evidence type="ECO:0000259" key="6">
    <source>
        <dbReference type="Pfam" id="PF04085"/>
    </source>
</evidence>
<dbReference type="Proteomes" id="UP000298133">
    <property type="component" value="Unassembled WGS sequence"/>
</dbReference>
<evidence type="ECO:0000313" key="8">
    <source>
        <dbReference type="Proteomes" id="UP000298133"/>
    </source>
</evidence>